<dbReference type="PROSITE" id="PS51257">
    <property type="entry name" value="PROKAR_LIPOPROTEIN"/>
    <property type="match status" value="1"/>
</dbReference>
<accession>A0AAU8JNX9</accession>
<evidence type="ECO:0000313" key="3">
    <source>
        <dbReference type="EMBL" id="XCM77527.1"/>
    </source>
</evidence>
<proteinExistence type="predicted"/>
<dbReference type="AlphaFoldDB" id="A0AAU8JNX9"/>
<gene>
    <name evidence="3" type="ORF">ABWK59_00435</name>
</gene>
<keyword evidence="1" id="KW-1133">Transmembrane helix</keyword>
<name>A0AAU8JNX9_9ACTN</name>
<dbReference type="EMBL" id="CP159872">
    <property type="protein sequence ID" value="XCM77527.1"/>
    <property type="molecule type" value="Genomic_DNA"/>
</dbReference>
<sequence>MHTTTRPATARLLAVCTLLLGLFLMHGAPVSAGGCHDDMTQAVAAPGVASPHEAHIAGASHAADRGPSAVPATTAAHSSTACLSTPAHGRVTLAAPSLLAVLALALLAGAGALGRVPGVAGLRRRGPPHGGRSLLLQVCVSRT</sequence>
<keyword evidence="1" id="KW-0812">Transmembrane</keyword>
<dbReference type="KEGG" id="kcm:ABWK59_00435"/>
<organism evidence="3">
    <name type="scientific">Kitasatospora camelliae</name>
    <dbReference type="NCBI Taxonomy" id="3156397"/>
    <lineage>
        <taxon>Bacteria</taxon>
        <taxon>Bacillati</taxon>
        <taxon>Actinomycetota</taxon>
        <taxon>Actinomycetes</taxon>
        <taxon>Kitasatosporales</taxon>
        <taxon>Streptomycetaceae</taxon>
        <taxon>Kitasatospora</taxon>
    </lineage>
</organism>
<protein>
    <submittedName>
        <fullName evidence="3">Uncharacterized protein</fullName>
    </submittedName>
</protein>
<feature type="transmembrane region" description="Helical" evidence="1">
    <location>
        <begin position="93"/>
        <end position="114"/>
    </location>
</feature>
<feature type="chain" id="PRO_5043851729" evidence="2">
    <location>
        <begin position="33"/>
        <end position="143"/>
    </location>
</feature>
<keyword evidence="1" id="KW-0472">Membrane</keyword>
<reference evidence="3" key="1">
    <citation type="submission" date="2024-06" db="EMBL/GenBank/DDBJ databases">
        <title>The genome sequences of Kitasatospora sp. strain HUAS MG31.</title>
        <authorList>
            <person name="Mo P."/>
        </authorList>
    </citation>
    <scope>NUCLEOTIDE SEQUENCE</scope>
    <source>
        <strain evidence="3">HUAS MG31</strain>
    </source>
</reference>
<evidence type="ECO:0000256" key="2">
    <source>
        <dbReference type="SAM" id="SignalP"/>
    </source>
</evidence>
<evidence type="ECO:0000256" key="1">
    <source>
        <dbReference type="SAM" id="Phobius"/>
    </source>
</evidence>
<dbReference type="RefSeq" id="WP_354637148.1">
    <property type="nucleotide sequence ID" value="NZ_CP159872.1"/>
</dbReference>
<keyword evidence="2" id="KW-0732">Signal</keyword>
<feature type="signal peptide" evidence="2">
    <location>
        <begin position="1"/>
        <end position="32"/>
    </location>
</feature>